<feature type="compositionally biased region" description="Low complexity" evidence="4">
    <location>
        <begin position="314"/>
        <end position="337"/>
    </location>
</feature>
<dbReference type="RefSeq" id="WP_345641480.1">
    <property type="nucleotide sequence ID" value="NZ_BAABEP010000003.1"/>
</dbReference>
<keyword evidence="3" id="KW-0234">DNA repair</keyword>
<dbReference type="HAMAP" id="MF_01875">
    <property type="entry name" value="Prokaryotic_Ku"/>
    <property type="match status" value="1"/>
</dbReference>
<dbReference type="Proteomes" id="UP001499884">
    <property type="component" value="Unassembled WGS sequence"/>
</dbReference>
<keyword evidence="3" id="KW-0227">DNA damage</keyword>
<dbReference type="SMART" id="SM00559">
    <property type="entry name" value="Ku78"/>
    <property type="match status" value="1"/>
</dbReference>
<protein>
    <recommendedName>
        <fullName evidence="3">Non-homologous end joining protein Ku</fullName>
    </recommendedName>
</protein>
<comment type="caution">
    <text evidence="6">The sequence shown here is derived from an EMBL/GenBank/DDBJ whole genome shotgun (WGS) entry which is preliminary data.</text>
</comment>
<dbReference type="EMBL" id="BAABEP010000003">
    <property type="protein sequence ID" value="GAA3713667.1"/>
    <property type="molecule type" value="Genomic_DNA"/>
</dbReference>
<accession>A0ABP7E612</accession>
<dbReference type="Pfam" id="PF02735">
    <property type="entry name" value="Ku"/>
    <property type="match status" value="1"/>
</dbReference>
<organism evidence="6 7">
    <name type="scientific">Streptomyces tremellae</name>
    <dbReference type="NCBI Taxonomy" id="1124239"/>
    <lineage>
        <taxon>Bacteria</taxon>
        <taxon>Bacillati</taxon>
        <taxon>Actinomycetota</taxon>
        <taxon>Actinomycetes</taxon>
        <taxon>Kitasatosporales</taxon>
        <taxon>Streptomycetaceae</taxon>
        <taxon>Streptomyces</taxon>
    </lineage>
</organism>
<evidence type="ECO:0000259" key="5">
    <source>
        <dbReference type="SMART" id="SM00559"/>
    </source>
</evidence>
<gene>
    <name evidence="3" type="primary">ku</name>
    <name evidence="6" type="ORF">GCM10023082_09280</name>
</gene>
<comment type="similarity">
    <text evidence="3">Belongs to the prokaryotic Ku family.</text>
</comment>
<dbReference type="SUPFAM" id="SSF100939">
    <property type="entry name" value="SPOC domain-like"/>
    <property type="match status" value="1"/>
</dbReference>
<dbReference type="PANTHER" id="PTHR41251">
    <property type="entry name" value="NON-HOMOLOGOUS END JOINING PROTEIN KU"/>
    <property type="match status" value="1"/>
</dbReference>
<proteinExistence type="inferred from homology"/>
<reference evidence="7" key="1">
    <citation type="journal article" date="2019" name="Int. J. Syst. Evol. Microbiol.">
        <title>The Global Catalogue of Microorganisms (GCM) 10K type strain sequencing project: providing services to taxonomists for standard genome sequencing and annotation.</title>
        <authorList>
            <consortium name="The Broad Institute Genomics Platform"/>
            <consortium name="The Broad Institute Genome Sequencing Center for Infectious Disease"/>
            <person name="Wu L."/>
            <person name="Ma J."/>
        </authorList>
    </citation>
    <scope>NUCLEOTIDE SEQUENCE [LARGE SCALE GENOMIC DNA]</scope>
    <source>
        <strain evidence="7">JCM 30846</strain>
    </source>
</reference>
<evidence type="ECO:0000256" key="4">
    <source>
        <dbReference type="SAM" id="MobiDB-lite"/>
    </source>
</evidence>
<dbReference type="CDD" id="cd00789">
    <property type="entry name" value="KU_like"/>
    <property type="match status" value="1"/>
</dbReference>
<dbReference type="PANTHER" id="PTHR41251:SF1">
    <property type="entry name" value="NON-HOMOLOGOUS END JOINING PROTEIN KU"/>
    <property type="match status" value="1"/>
</dbReference>
<feature type="compositionally biased region" description="Low complexity" evidence="4">
    <location>
        <begin position="371"/>
        <end position="399"/>
    </location>
</feature>
<keyword evidence="7" id="KW-1185">Reference proteome</keyword>
<feature type="compositionally biased region" description="Basic residues" evidence="4">
    <location>
        <begin position="294"/>
        <end position="310"/>
    </location>
</feature>
<sequence>MPRPIWTGAVSFGLVTIPIRITGASENRGVRFHRIHLEDGGRVRNQKRCEIDDEIVTDDDIGKGYELGKDHIVPVTDEELDAIPLPTAKTVEILAFMDRDAIDPVRLGQSFYLEAAGDAATKPYVLLRRALERGGRVAVTKLALRGRERLAVLDIRDDALTLHTMHWPDEVRSPDELAPRPVELSEDEIAQAMSLVDGMTTDDLSAFHDEYRYAVEELLAAKAEGREPAAAEEGEKPGTVVDLMAALEQSVRKARASRGDEEGEGGATVHAMGGRGRKTAPGREPASGKAARGGAKKAAAKKAAGKKTAKKSAAEGSGAKRAPAGRSATGSAGAGKATAKKTTARGTGGSAAGRTTAKKSATKKAADDKSTPASKQTTAKRTTAKQTTAKKTTAKQTTQPRRKAS</sequence>
<dbReference type="Gene3D" id="2.40.290.10">
    <property type="match status" value="1"/>
</dbReference>
<keyword evidence="2 3" id="KW-0233">DNA recombination</keyword>
<evidence type="ECO:0000256" key="1">
    <source>
        <dbReference type="ARBA" id="ARBA00023125"/>
    </source>
</evidence>
<feature type="region of interest" description="Disordered" evidence="4">
    <location>
        <begin position="251"/>
        <end position="405"/>
    </location>
</feature>
<dbReference type="NCBIfam" id="TIGR02772">
    <property type="entry name" value="Ku_bact"/>
    <property type="match status" value="1"/>
</dbReference>
<evidence type="ECO:0000313" key="6">
    <source>
        <dbReference type="EMBL" id="GAA3713667.1"/>
    </source>
</evidence>
<dbReference type="InterPro" id="IPR016194">
    <property type="entry name" value="SPOC-like_C_dom_sf"/>
</dbReference>
<keyword evidence="1 3" id="KW-0238">DNA-binding</keyword>
<name>A0ABP7E612_9ACTN</name>
<comment type="function">
    <text evidence="3">With LigD forms a non-homologous end joining (NHEJ) DNA repair enzyme, which repairs dsDNA breaks with reduced fidelity. Binds linear dsDNA with 5'- and 3'- overhangs but not closed circular dsDNA nor ssDNA. Recruits and stimulates the ligase activity of LigD.</text>
</comment>
<feature type="domain" description="Ku" evidence="5">
    <location>
        <begin position="53"/>
        <end position="182"/>
    </location>
</feature>
<evidence type="ECO:0000313" key="7">
    <source>
        <dbReference type="Proteomes" id="UP001499884"/>
    </source>
</evidence>
<dbReference type="InterPro" id="IPR006164">
    <property type="entry name" value="DNA_bd_Ku70/Ku80"/>
</dbReference>
<comment type="subunit">
    <text evidence="3">Homodimer. Interacts with LigD.</text>
</comment>
<dbReference type="InterPro" id="IPR009187">
    <property type="entry name" value="Prok_Ku"/>
</dbReference>
<evidence type="ECO:0000256" key="3">
    <source>
        <dbReference type="HAMAP-Rule" id="MF_01875"/>
    </source>
</evidence>
<evidence type="ECO:0000256" key="2">
    <source>
        <dbReference type="ARBA" id="ARBA00023172"/>
    </source>
</evidence>